<evidence type="ECO:0000313" key="2">
    <source>
        <dbReference type="Proteomes" id="UP000238296"/>
    </source>
</evidence>
<accession>A0A2S8BP20</accession>
<reference evidence="1 2" key="1">
    <citation type="journal article" date="2017" name="Int. J. Syst. Evol. Microbiol.">
        <title>Mycobacterium talmoniae sp. nov., a slowly growing mycobacterium isolated from human respiratory samples.</title>
        <authorList>
            <person name="Davidson R.M."/>
            <person name="DeGroote M.A."/>
            <person name="Marola J.L."/>
            <person name="Buss S."/>
            <person name="Jones V."/>
            <person name="McNeil M.R."/>
            <person name="Freifeld A.G."/>
            <person name="Elaine Epperson L."/>
            <person name="Hasan N.A."/>
            <person name="Jackson M."/>
            <person name="Iwen P.C."/>
            <person name="Salfinger M."/>
            <person name="Strong M."/>
        </authorList>
    </citation>
    <scope>NUCLEOTIDE SEQUENCE [LARGE SCALE GENOMIC DNA]</scope>
    <source>
        <strain evidence="1 2">ATCC BAA-2683</strain>
    </source>
</reference>
<dbReference type="EC" id="6.2.1.-" evidence="1"/>
<sequence length="146" mass="15378">MARGSEHDVVAPTGLFQIEDCLDADGGIALPPGVTLISLIDRNIANVADTTAYRYLDHTSREDGQLIELTWAQLGVRLRAIGAHLQRITSPGDRVAILAPQASTTSPGSSAPSRPGRSRCRCLPPNCPATPNASTRHCATPSPPSC</sequence>
<dbReference type="EMBL" id="PPEA01000208">
    <property type="protein sequence ID" value="PQM48369.1"/>
    <property type="molecule type" value="Genomic_DNA"/>
</dbReference>
<dbReference type="SUPFAM" id="SSF56801">
    <property type="entry name" value="Acetyl-CoA synthetase-like"/>
    <property type="match status" value="1"/>
</dbReference>
<keyword evidence="1" id="KW-0436">Ligase</keyword>
<proteinExistence type="predicted"/>
<dbReference type="Proteomes" id="UP000238296">
    <property type="component" value="Unassembled WGS sequence"/>
</dbReference>
<dbReference type="Gene3D" id="3.40.50.12780">
    <property type="entry name" value="N-terminal domain of ligase-like"/>
    <property type="match status" value="1"/>
</dbReference>
<dbReference type="AlphaFoldDB" id="A0A2S8BP20"/>
<evidence type="ECO:0000313" key="1">
    <source>
        <dbReference type="EMBL" id="PQM48369.1"/>
    </source>
</evidence>
<dbReference type="GO" id="GO:0016874">
    <property type="term" value="F:ligase activity"/>
    <property type="evidence" value="ECO:0007669"/>
    <property type="project" value="UniProtKB-KW"/>
</dbReference>
<protein>
    <submittedName>
        <fullName evidence="1">Long-chain-fatty-acid--AMP ligase FadD32</fullName>
        <ecNumber evidence="1">6.2.1.-</ecNumber>
    </submittedName>
</protein>
<gene>
    <name evidence="1" type="ORF">C1Y40_01422</name>
</gene>
<organism evidence="1 2">
    <name type="scientific">Mycobacterium talmoniae</name>
    <dbReference type="NCBI Taxonomy" id="1858794"/>
    <lineage>
        <taxon>Bacteria</taxon>
        <taxon>Bacillati</taxon>
        <taxon>Actinomycetota</taxon>
        <taxon>Actinomycetes</taxon>
        <taxon>Mycobacteriales</taxon>
        <taxon>Mycobacteriaceae</taxon>
        <taxon>Mycobacterium</taxon>
    </lineage>
</organism>
<name>A0A2S8BP20_9MYCO</name>
<dbReference type="InterPro" id="IPR042099">
    <property type="entry name" value="ANL_N_sf"/>
</dbReference>
<comment type="caution">
    <text evidence="1">The sequence shown here is derived from an EMBL/GenBank/DDBJ whole genome shotgun (WGS) entry which is preliminary data.</text>
</comment>